<dbReference type="EMBL" id="OC858082">
    <property type="protein sequence ID" value="CAD7626015.1"/>
    <property type="molecule type" value="Genomic_DNA"/>
</dbReference>
<keyword evidence="4 7" id="KW-0808">Transferase</keyword>
<organism evidence="9">
    <name type="scientific">Medioppia subpectinata</name>
    <dbReference type="NCBI Taxonomy" id="1979941"/>
    <lineage>
        <taxon>Eukaryota</taxon>
        <taxon>Metazoa</taxon>
        <taxon>Ecdysozoa</taxon>
        <taxon>Arthropoda</taxon>
        <taxon>Chelicerata</taxon>
        <taxon>Arachnida</taxon>
        <taxon>Acari</taxon>
        <taxon>Acariformes</taxon>
        <taxon>Sarcoptiformes</taxon>
        <taxon>Oribatida</taxon>
        <taxon>Brachypylina</taxon>
        <taxon>Oppioidea</taxon>
        <taxon>Oppiidae</taxon>
        <taxon>Medioppia</taxon>
    </lineage>
</organism>
<keyword evidence="10" id="KW-1185">Reference proteome</keyword>
<dbReference type="PROSITE" id="PS01274">
    <property type="entry name" value="COA_TRANSF_2"/>
    <property type="match status" value="1"/>
</dbReference>
<protein>
    <recommendedName>
        <fullName evidence="7">Succinyl-CoA:3-ketoacid-coenzyme A transferase</fullName>
        <ecNumber evidence="7">2.8.3.5</ecNumber>
    </recommendedName>
</protein>
<dbReference type="InterPro" id="IPR004164">
    <property type="entry name" value="CoA_transf_AS"/>
</dbReference>
<comment type="catalytic activity">
    <reaction evidence="7">
        <text>a 3-oxo acid + succinyl-CoA = a 3-oxoacyl-CoA + succinate</text>
        <dbReference type="Rhea" id="RHEA:24564"/>
        <dbReference type="ChEBI" id="CHEBI:30031"/>
        <dbReference type="ChEBI" id="CHEBI:35973"/>
        <dbReference type="ChEBI" id="CHEBI:57292"/>
        <dbReference type="ChEBI" id="CHEBI:90726"/>
        <dbReference type="EC" id="2.8.3.5"/>
    </reaction>
</comment>
<dbReference type="UniPathway" id="UPA00929">
    <property type="reaction ID" value="UER00894"/>
</dbReference>
<dbReference type="AlphaFoldDB" id="A0A7R9KMV6"/>
<dbReference type="Gene3D" id="3.40.1080.10">
    <property type="entry name" value="Glutaconate Coenzyme A-transferase"/>
    <property type="match status" value="2"/>
</dbReference>
<reference evidence="9" key="1">
    <citation type="submission" date="2020-11" db="EMBL/GenBank/DDBJ databases">
        <authorList>
            <person name="Tran Van P."/>
        </authorList>
    </citation>
    <scope>NUCLEOTIDE SEQUENCE</scope>
</reference>
<dbReference type="GO" id="GO:0008260">
    <property type="term" value="F:succinyl-CoA:3-oxo-acid CoA-transferase activity"/>
    <property type="evidence" value="ECO:0007669"/>
    <property type="project" value="UniProtKB-EC"/>
</dbReference>
<evidence type="ECO:0000313" key="10">
    <source>
        <dbReference type="Proteomes" id="UP000759131"/>
    </source>
</evidence>
<dbReference type="SUPFAM" id="SSF100950">
    <property type="entry name" value="NagB/RpiA/CoA transferase-like"/>
    <property type="match status" value="2"/>
</dbReference>
<dbReference type="OrthoDB" id="1933379at2759"/>
<dbReference type="Pfam" id="PF01144">
    <property type="entry name" value="CoA_trans"/>
    <property type="match status" value="2"/>
</dbReference>
<evidence type="ECO:0000256" key="4">
    <source>
        <dbReference type="ARBA" id="ARBA00022679"/>
    </source>
</evidence>
<feature type="active site" description="5-glutamyl coenzyme A thioester intermediate" evidence="8">
    <location>
        <position position="346"/>
    </location>
</feature>
<evidence type="ECO:0000256" key="6">
    <source>
        <dbReference type="ARBA" id="ARBA00023128"/>
    </source>
</evidence>
<dbReference type="InterPro" id="IPR012792">
    <property type="entry name" value="3-oxoacid_CoA-transf_A"/>
</dbReference>
<keyword evidence="6 7" id="KW-0496">Mitochondrion</keyword>
<evidence type="ECO:0000256" key="2">
    <source>
        <dbReference type="ARBA" id="ARBA00004753"/>
    </source>
</evidence>
<dbReference type="GO" id="GO:0005739">
    <property type="term" value="C:mitochondrion"/>
    <property type="evidence" value="ECO:0007669"/>
    <property type="project" value="UniProtKB-SubCell"/>
</dbReference>
<dbReference type="PANTHER" id="PTHR13707">
    <property type="entry name" value="KETOACID-COENZYME A TRANSFERASE"/>
    <property type="match status" value="1"/>
</dbReference>
<dbReference type="NCBIfam" id="TIGR02428">
    <property type="entry name" value="pcaJ_scoB_fam"/>
    <property type="match status" value="1"/>
</dbReference>
<dbReference type="Proteomes" id="UP000759131">
    <property type="component" value="Unassembled WGS sequence"/>
</dbReference>
<dbReference type="EC" id="2.8.3.5" evidence="7"/>
<evidence type="ECO:0000256" key="3">
    <source>
        <dbReference type="ARBA" id="ARBA00007154"/>
    </source>
</evidence>
<comment type="pathway">
    <text evidence="2 7">Ketone metabolism; succinyl-CoA degradation; acetoacetyl-CoA from succinyl-CoA: step 1/1.</text>
</comment>
<dbReference type="InterPro" id="IPR012791">
    <property type="entry name" value="3-oxoacid_CoA-transf_B"/>
</dbReference>
<evidence type="ECO:0000256" key="8">
    <source>
        <dbReference type="PIRSR" id="PIRSR000858-1"/>
    </source>
</evidence>
<sequence length="517" mass="57012">MNFMANSLHLKCLPRVVFRRLDIQLSRQLSISCERKAKLCSDVFDAIKDIKDGSRIFVGGFGLCGIPENCISALVKTGVKDLTLVSNNAGVEDFGLGLLLRTKQVKRMISSYVGENKEFAKQYLSGELELEFVPQGTLAERIRAKAAGIPAFFTPTGYQTLIHLGGTPVKYNSDQTVAIHSAPKEERFFNGKPYVMEEALSADFALVKAWKADRAGNLVFRKTASNFNPAMCRAADFSIVEVEEIVDIGDIPSDQIQVPAIYVNNFFKGKEFIKKIEKRVVRKPQTEGQKQNTTIDEKKLKAIRLREVIAKRAALELKDDMYVNLGVGIPVLVTQYCSDKIHFHSENGIIGMGPYPLEHEVDADLINAGKETVTELPGSSFFPSDESFAIIRGGHLDVTMLGAMQVSGEGDLANWMIPGRMGGAMDLVFSHIAGTRVVVTMEHNSKNGESKIVENCSLPVTGRHCVDMIITEKAVFQVNNGLTLIEIADGISLEELQKCTDCKFNVSPDLKPIQQIC</sequence>
<dbReference type="NCBIfam" id="TIGR02429">
    <property type="entry name" value="pcaI_scoA_fam"/>
    <property type="match status" value="1"/>
</dbReference>
<dbReference type="InterPro" id="IPR004163">
    <property type="entry name" value="CoA_transf_BS"/>
</dbReference>
<dbReference type="GO" id="GO:0046952">
    <property type="term" value="P:ketone body catabolic process"/>
    <property type="evidence" value="ECO:0007669"/>
    <property type="project" value="InterPro"/>
</dbReference>
<dbReference type="SMART" id="SM00882">
    <property type="entry name" value="CoA_trans"/>
    <property type="match status" value="2"/>
</dbReference>
<dbReference type="PIRSF" id="PIRSF000858">
    <property type="entry name" value="SCOT-t"/>
    <property type="match status" value="1"/>
</dbReference>
<dbReference type="InterPro" id="IPR037171">
    <property type="entry name" value="NagB/RpiA_transferase-like"/>
</dbReference>
<evidence type="ECO:0000256" key="5">
    <source>
        <dbReference type="ARBA" id="ARBA00022946"/>
    </source>
</evidence>
<keyword evidence="5" id="KW-0809">Transit peptide</keyword>
<proteinExistence type="inferred from homology"/>
<dbReference type="InterPro" id="IPR014388">
    <property type="entry name" value="3-oxoacid_CoA-transferase"/>
</dbReference>
<evidence type="ECO:0000256" key="7">
    <source>
        <dbReference type="PIRNR" id="PIRNR000858"/>
    </source>
</evidence>
<dbReference type="EMBL" id="CAJPIZ010003507">
    <property type="protein sequence ID" value="CAG2106445.1"/>
    <property type="molecule type" value="Genomic_DNA"/>
</dbReference>
<evidence type="ECO:0000313" key="9">
    <source>
        <dbReference type="EMBL" id="CAD7626015.1"/>
    </source>
</evidence>
<comment type="function">
    <text evidence="7">Key enzyme for ketone body catabolism. Transfers the CoA moiety from succinate to acetoacetate. Formation of the enzyme-CoA intermediate proceeds via an unstable anhydride species formed between the carboxylate groups of the enzyme and substrate.</text>
</comment>
<dbReference type="InterPro" id="IPR004165">
    <property type="entry name" value="CoA_trans_fam_I"/>
</dbReference>
<comment type="subcellular location">
    <subcellularLocation>
        <location evidence="1">Mitochondrion</location>
    </subcellularLocation>
</comment>
<name>A0A7R9KMV6_9ACAR</name>
<evidence type="ECO:0000256" key="1">
    <source>
        <dbReference type="ARBA" id="ARBA00004173"/>
    </source>
</evidence>
<dbReference type="PANTHER" id="PTHR13707:SF23">
    <property type="entry name" value="SUCCINYL-COA:3-KETOACID-COENZYME A TRANSFERASE"/>
    <property type="match status" value="1"/>
</dbReference>
<comment type="similarity">
    <text evidence="3 7">Belongs to the 3-oxoacid CoA-transferase family.</text>
</comment>
<dbReference type="PROSITE" id="PS01273">
    <property type="entry name" value="COA_TRANSF_1"/>
    <property type="match status" value="1"/>
</dbReference>
<gene>
    <name evidence="9" type="ORF">OSB1V03_LOCUS6448</name>
</gene>
<accession>A0A7R9KMV6</accession>
<dbReference type="FunFam" id="3.40.1080.10:FF:000002">
    <property type="entry name" value="Succinyl-CoA:3-ketoacid-coenzyme A transferase, mitochondrial"/>
    <property type="match status" value="1"/>
</dbReference>